<comment type="similarity">
    <text evidence="1">Belongs to the TTI2 family.</text>
</comment>
<reference evidence="2 3" key="2">
    <citation type="submission" date="2015-05" db="EMBL/GenBank/DDBJ databases">
        <authorList>
            <person name="Morales-Cruz A."/>
            <person name="Amrine K.C."/>
            <person name="Cantu D."/>
        </authorList>
    </citation>
    <scope>NUCLEOTIDE SEQUENCE [LARGE SCALE GENOMIC DNA]</scope>
    <source>
        <strain evidence="2">DA912</strain>
    </source>
</reference>
<dbReference type="AlphaFoldDB" id="A0A0G2HV75"/>
<evidence type="ECO:0000313" key="3">
    <source>
        <dbReference type="Proteomes" id="UP000034680"/>
    </source>
</evidence>
<evidence type="ECO:0000256" key="1">
    <source>
        <dbReference type="ARBA" id="ARBA00034736"/>
    </source>
</evidence>
<reference evidence="2 3" key="1">
    <citation type="submission" date="2015-05" db="EMBL/GenBank/DDBJ databases">
        <title>Distinctive expansion of gene families associated with plant cell wall degradation and secondary metabolism in the genomes of grapevine trunk pathogens.</title>
        <authorList>
            <person name="Lawrence D.P."/>
            <person name="Travadon R."/>
            <person name="Rolshausen P.E."/>
            <person name="Baumgartner K."/>
        </authorList>
    </citation>
    <scope>NUCLEOTIDE SEQUENCE [LARGE SCALE GENOMIC DNA]</scope>
    <source>
        <strain evidence="2">DA912</strain>
    </source>
</reference>
<keyword evidence="2" id="KW-0808">Transferase</keyword>
<dbReference type="GO" id="GO:0110078">
    <property type="term" value="C:TTT Hsp90 cochaperone complex"/>
    <property type="evidence" value="ECO:0007669"/>
    <property type="project" value="InterPro"/>
</dbReference>
<dbReference type="STRING" id="1214573.A0A0G2HV75"/>
<protein>
    <submittedName>
        <fullName evidence="2">Putative trna nucleotidyltransferase</fullName>
    </submittedName>
</protein>
<accession>A0A0G2HV75</accession>
<dbReference type="PANTHER" id="PTHR32226:SF2">
    <property type="entry name" value="TELO2-INTERACTING PROTEIN 2"/>
    <property type="match status" value="1"/>
</dbReference>
<organism evidence="2 3">
    <name type="scientific">Diaporthe ampelina</name>
    <dbReference type="NCBI Taxonomy" id="1214573"/>
    <lineage>
        <taxon>Eukaryota</taxon>
        <taxon>Fungi</taxon>
        <taxon>Dikarya</taxon>
        <taxon>Ascomycota</taxon>
        <taxon>Pezizomycotina</taxon>
        <taxon>Sordariomycetes</taxon>
        <taxon>Sordariomycetidae</taxon>
        <taxon>Diaporthales</taxon>
        <taxon>Diaporthaceae</taxon>
        <taxon>Diaporthe</taxon>
    </lineage>
</organism>
<proteinExistence type="inferred from homology"/>
<dbReference type="InterPro" id="IPR018870">
    <property type="entry name" value="Tti2"/>
</dbReference>
<keyword evidence="3" id="KW-1185">Reference proteome</keyword>
<comment type="caution">
    <text evidence="2">The sequence shown here is derived from an EMBL/GenBank/DDBJ whole genome shotgun (WGS) entry which is preliminary data.</text>
</comment>
<dbReference type="OrthoDB" id="6417021at2759"/>
<sequence length="162" mass="17514">MLRDGVFSAYFHVKDHVRIVEVLLIQTAQIMDVMQIHAVKHLKDLIPMHSEVLSNPFAALAPATLSAAIQGLQAVIANCWPRLSTPAYQDELIKALVVCYLTVHDEQDQLGARFADVDAELVKTASMLTVAARGAGGEGVQDLADKAAVLISKEPLLAGLFE</sequence>
<dbReference type="GO" id="GO:0016740">
    <property type="term" value="F:transferase activity"/>
    <property type="evidence" value="ECO:0007669"/>
    <property type="project" value="UniProtKB-KW"/>
</dbReference>
<dbReference type="Pfam" id="PF10521">
    <property type="entry name" value="Tti2"/>
    <property type="match status" value="1"/>
</dbReference>
<dbReference type="Proteomes" id="UP000034680">
    <property type="component" value="Unassembled WGS sequence"/>
</dbReference>
<gene>
    <name evidence="2" type="ORF">UCDDA912_g08072</name>
</gene>
<dbReference type="GO" id="GO:0005829">
    <property type="term" value="C:cytosol"/>
    <property type="evidence" value="ECO:0007669"/>
    <property type="project" value="TreeGrafter"/>
</dbReference>
<dbReference type="GO" id="GO:0005634">
    <property type="term" value="C:nucleus"/>
    <property type="evidence" value="ECO:0007669"/>
    <property type="project" value="TreeGrafter"/>
</dbReference>
<dbReference type="PANTHER" id="PTHR32226">
    <property type="entry name" value="TELO2-INTERACTING PROTEIN 2"/>
    <property type="match status" value="1"/>
</dbReference>
<dbReference type="EMBL" id="LCUC01000351">
    <property type="protein sequence ID" value="KKY31940.1"/>
    <property type="molecule type" value="Genomic_DNA"/>
</dbReference>
<evidence type="ECO:0000313" key="2">
    <source>
        <dbReference type="EMBL" id="KKY31940.1"/>
    </source>
</evidence>
<name>A0A0G2HV75_9PEZI</name>